<evidence type="ECO:0000313" key="2">
    <source>
        <dbReference type="Proteomes" id="UP001432322"/>
    </source>
</evidence>
<evidence type="ECO:0008006" key="3">
    <source>
        <dbReference type="Google" id="ProtNLM"/>
    </source>
</evidence>
<dbReference type="Proteomes" id="UP001432322">
    <property type="component" value="Unassembled WGS sequence"/>
</dbReference>
<feature type="non-terminal residue" evidence="1">
    <location>
        <position position="179"/>
    </location>
</feature>
<name>A0AAV5VBQ5_9BILA</name>
<dbReference type="SUPFAM" id="SSF48371">
    <property type="entry name" value="ARM repeat"/>
    <property type="match status" value="1"/>
</dbReference>
<comment type="caution">
    <text evidence="1">The sequence shown here is derived from an EMBL/GenBank/DDBJ whole genome shotgun (WGS) entry which is preliminary data.</text>
</comment>
<proteinExistence type="predicted"/>
<organism evidence="1 2">
    <name type="scientific">Pristionchus fissidentatus</name>
    <dbReference type="NCBI Taxonomy" id="1538716"/>
    <lineage>
        <taxon>Eukaryota</taxon>
        <taxon>Metazoa</taxon>
        <taxon>Ecdysozoa</taxon>
        <taxon>Nematoda</taxon>
        <taxon>Chromadorea</taxon>
        <taxon>Rhabditida</taxon>
        <taxon>Rhabditina</taxon>
        <taxon>Diplogasteromorpha</taxon>
        <taxon>Diplogasteroidea</taxon>
        <taxon>Neodiplogasteridae</taxon>
        <taxon>Pristionchus</taxon>
    </lineage>
</organism>
<evidence type="ECO:0000313" key="1">
    <source>
        <dbReference type="EMBL" id="GMT15249.1"/>
    </source>
</evidence>
<protein>
    <recommendedName>
        <fullName evidence="3">HEAT domain-containing protein</fullName>
    </recommendedName>
</protein>
<gene>
    <name evidence="1" type="ORF">PFISCL1PPCAC_6546</name>
</gene>
<sequence length="179" mass="19706">MLTLLVTNGIENGQAASTVLTPLISYIFEQTTSPAGGTGDVPLGAAQGCLVALNIIAQKQVKNMNASHTSQMVSHAATWMVDGRAPVRLLAIRLMRVSLQKMSAFMVDQFSELVLSSFFSQTIDETTIKIRKANLLLLGVIMERKGIHIVQKCVADKPEWARVVKSIEKEQRRKERKAN</sequence>
<dbReference type="EMBL" id="BTSY01000002">
    <property type="protein sequence ID" value="GMT15249.1"/>
    <property type="molecule type" value="Genomic_DNA"/>
</dbReference>
<accession>A0AAV5VBQ5</accession>
<dbReference type="AlphaFoldDB" id="A0AAV5VBQ5"/>
<reference evidence="1" key="1">
    <citation type="submission" date="2023-10" db="EMBL/GenBank/DDBJ databases">
        <title>Genome assembly of Pristionchus species.</title>
        <authorList>
            <person name="Yoshida K."/>
            <person name="Sommer R.J."/>
        </authorList>
    </citation>
    <scope>NUCLEOTIDE SEQUENCE</scope>
    <source>
        <strain evidence="1">RS5133</strain>
    </source>
</reference>
<dbReference type="InterPro" id="IPR016024">
    <property type="entry name" value="ARM-type_fold"/>
</dbReference>
<keyword evidence="2" id="KW-1185">Reference proteome</keyword>